<reference evidence="1" key="1">
    <citation type="submission" date="2022-04" db="EMBL/GenBank/DDBJ databases">
        <title>Hymenobacter sp. isolated from the air.</title>
        <authorList>
            <person name="Won M."/>
            <person name="Lee C.-M."/>
            <person name="Woen H.-Y."/>
            <person name="Kwon S.-W."/>
        </authorList>
    </citation>
    <scope>NUCLEOTIDE SEQUENCE</scope>
    <source>
        <strain evidence="1">5420S-77</strain>
    </source>
</reference>
<dbReference type="EMBL" id="CP095061">
    <property type="protein sequence ID" value="UOQ67152.1"/>
    <property type="molecule type" value="Genomic_DNA"/>
</dbReference>
<name>A0ABY4G8C6_9BACT</name>
<dbReference type="Proteomes" id="UP000830401">
    <property type="component" value="Chromosome"/>
</dbReference>
<evidence type="ECO:0000313" key="2">
    <source>
        <dbReference type="Proteomes" id="UP000830401"/>
    </source>
</evidence>
<keyword evidence="2" id="KW-1185">Reference proteome</keyword>
<organism evidence="1 2">
    <name type="scientific">Hymenobacter volaticus</name>
    <dbReference type="NCBI Taxonomy" id="2932254"/>
    <lineage>
        <taxon>Bacteria</taxon>
        <taxon>Pseudomonadati</taxon>
        <taxon>Bacteroidota</taxon>
        <taxon>Cytophagia</taxon>
        <taxon>Cytophagales</taxon>
        <taxon>Hymenobacteraceae</taxon>
        <taxon>Hymenobacter</taxon>
    </lineage>
</organism>
<proteinExistence type="predicted"/>
<sequence>MQARLLSHKTLFRYFLAVLTGTVLSISSTSGQVNTYTFTPVGGTFTPLTGATPVPVLQEDDALSPAIPIGFPFTYDATVFTQLQASSNGFITFNTANLEAGQSNNLTTASPCVRCLLPSGTI</sequence>
<protein>
    <submittedName>
        <fullName evidence="1">Uncharacterized protein</fullName>
    </submittedName>
</protein>
<gene>
    <name evidence="1" type="ORF">MUN86_04410</name>
</gene>
<dbReference type="RefSeq" id="WP_245122229.1">
    <property type="nucleotide sequence ID" value="NZ_CP095061.1"/>
</dbReference>
<accession>A0ABY4G8C6</accession>
<evidence type="ECO:0000313" key="1">
    <source>
        <dbReference type="EMBL" id="UOQ67152.1"/>
    </source>
</evidence>